<reference evidence="2 3" key="1">
    <citation type="journal article" date="2015" name="PLoS Pathog.">
        <title>Leptomonas seymouri: Adaptations to the Dixenous Life Cycle Analyzed by Genome Sequencing, Transcriptome Profiling and Co-infection with Leishmania donovani.</title>
        <authorList>
            <person name="Kraeva N."/>
            <person name="Butenko A."/>
            <person name="Hlavacova J."/>
            <person name="Kostygov A."/>
            <person name="Myskova J."/>
            <person name="Grybchuk D."/>
            <person name="Lestinova T."/>
            <person name="Votypka J."/>
            <person name="Volf P."/>
            <person name="Opperdoes F."/>
            <person name="Flegontov P."/>
            <person name="Lukes J."/>
            <person name="Yurchenko V."/>
        </authorList>
    </citation>
    <scope>NUCLEOTIDE SEQUENCE [LARGE SCALE GENOMIC DNA]</scope>
    <source>
        <strain evidence="2 3">ATCC 30220</strain>
    </source>
</reference>
<sequence>MPCASLPYITCDVVTEPPTTIVIVPCGGQPPELPNEDETLFAVTEDCVEPTKGWLNREGKPLLTVCFMHSFNKCLGRTKSNPATCFQIHIKASVLNALRKHYTKPTRRFFARTLKALLSPDLRQLLCARANKEIKVQYLEYRVGDVFPSTGLLQYEAAYRRWLFSDDTNVDHASTITVIQCLNFAMTGSCSCRTECPNIHADLKKAQVRDPLLARALRDVSDITQSPPPVPLCVPRSLPISGAQSASSMENMHGPIQDGPCPSSNSVAVDPTPNRARVSFFTVAQADGEPDGCLVPLHFQLLQSDTRPGSGYVNAPHPSNRDSFFSPEEATVDLPAVEVISNDTKNGRALFDGKGGDDWVSSSNEGISSSNYHPGNNDNVSD</sequence>
<dbReference type="Proteomes" id="UP000038009">
    <property type="component" value="Unassembled WGS sequence"/>
</dbReference>
<feature type="compositionally biased region" description="Polar residues" evidence="1">
    <location>
        <begin position="371"/>
        <end position="382"/>
    </location>
</feature>
<evidence type="ECO:0000313" key="3">
    <source>
        <dbReference type="Proteomes" id="UP000038009"/>
    </source>
</evidence>
<keyword evidence="3" id="KW-1185">Reference proteome</keyword>
<dbReference type="VEuPathDB" id="TriTrypDB:Lsey_0020_0450"/>
<dbReference type="EMBL" id="LJSK01000020">
    <property type="protein sequence ID" value="KPI89631.1"/>
    <property type="molecule type" value="Genomic_DNA"/>
</dbReference>
<evidence type="ECO:0000256" key="1">
    <source>
        <dbReference type="SAM" id="MobiDB-lite"/>
    </source>
</evidence>
<accession>A0A0N1I963</accession>
<name>A0A0N1I963_LEPSE</name>
<protein>
    <recommendedName>
        <fullName evidence="4">C3H1-type domain-containing protein</fullName>
    </recommendedName>
</protein>
<feature type="compositionally biased region" description="Low complexity" evidence="1">
    <location>
        <begin position="361"/>
        <end position="370"/>
    </location>
</feature>
<dbReference type="OrthoDB" id="260088at2759"/>
<comment type="caution">
    <text evidence="2">The sequence shown here is derived from an EMBL/GenBank/DDBJ whole genome shotgun (WGS) entry which is preliminary data.</text>
</comment>
<evidence type="ECO:0000313" key="2">
    <source>
        <dbReference type="EMBL" id="KPI89631.1"/>
    </source>
</evidence>
<feature type="region of interest" description="Disordered" evidence="1">
    <location>
        <begin position="344"/>
        <end position="382"/>
    </location>
</feature>
<organism evidence="2 3">
    <name type="scientific">Leptomonas seymouri</name>
    <dbReference type="NCBI Taxonomy" id="5684"/>
    <lineage>
        <taxon>Eukaryota</taxon>
        <taxon>Discoba</taxon>
        <taxon>Euglenozoa</taxon>
        <taxon>Kinetoplastea</taxon>
        <taxon>Metakinetoplastina</taxon>
        <taxon>Trypanosomatida</taxon>
        <taxon>Trypanosomatidae</taxon>
        <taxon>Leishmaniinae</taxon>
        <taxon>Leptomonas</taxon>
    </lineage>
</organism>
<gene>
    <name evidence="2" type="ORF">ABL78_1296</name>
</gene>
<proteinExistence type="predicted"/>
<dbReference type="OMA" id="QYLEYRV"/>
<dbReference type="AlphaFoldDB" id="A0A0N1I963"/>
<evidence type="ECO:0008006" key="4">
    <source>
        <dbReference type="Google" id="ProtNLM"/>
    </source>
</evidence>